<dbReference type="AlphaFoldDB" id="A0A2C9CUB1"/>
<dbReference type="GO" id="GO:0015562">
    <property type="term" value="F:efflux transmembrane transporter activity"/>
    <property type="evidence" value="ECO:0007669"/>
    <property type="project" value="InterPro"/>
</dbReference>
<keyword evidence="2" id="KW-1134">Transmembrane beta strand</keyword>
<evidence type="ECO:0000256" key="1">
    <source>
        <dbReference type="ARBA" id="ARBA00007613"/>
    </source>
</evidence>
<protein>
    <submittedName>
        <fullName evidence="3">Outer membrane protein, multidrug efflux system</fullName>
    </submittedName>
</protein>
<dbReference type="InterPro" id="IPR003423">
    <property type="entry name" value="OMP_efflux"/>
</dbReference>
<accession>A0A2C9CUB1</accession>
<name>A0A2C9CUB1_9RHOB</name>
<keyword evidence="2" id="KW-0812">Transmembrane</keyword>
<dbReference type="PROSITE" id="PS51257">
    <property type="entry name" value="PROKAR_LIPOPROTEIN"/>
    <property type="match status" value="1"/>
</dbReference>
<dbReference type="Proteomes" id="UP000220034">
    <property type="component" value="Unassembled WGS sequence"/>
</dbReference>
<sequence>MKSYVLIAGLLVAGCTVGPEYHRPEVPLQTRFVGGTADSIGAVATEQWWLTYDDAILTELVTRGLAQNLDVMLATEAIRQAQAELRATGVAGAMDGSLSASVSRSGGEGVATATTASGSLGASLVLDLFGSVQREQEGAVASLASTRAQAETTRLAWLAEIIAAYSDARYYQEVLALTRDTVRARQETVNITRSQFDAGGATQYEIAEAQALLSTARADLPRYAALFDANVYAIATLLNEPAGPIMEQMQKGAAQLRILDTAQTGIPADLLRNRPDVRSAEADLAGSLADVGVAEAALYPSLSLSGSIGRSDSNDSWSFGPQLSVPVFNQSLLRANRDAQISVAKQFELTWRAEILSAVEDVQVAQSNLSRYRQRASLLQTAARDYAQALSLAQENYRNGATTLLDLLDTDRNAATARISAASAINDAAQAWATLKIATGAGAAALE</sequence>
<dbReference type="OrthoDB" id="7181739at2"/>
<comment type="similarity">
    <text evidence="1 2">Belongs to the outer membrane factor (OMF) (TC 1.B.17) family.</text>
</comment>
<comment type="subcellular location">
    <subcellularLocation>
        <location evidence="2">Cell membrane</location>
        <topology evidence="2">Lipid-anchor</topology>
    </subcellularLocation>
</comment>
<dbReference type="Gene3D" id="2.20.200.10">
    <property type="entry name" value="Outer membrane efflux proteins (OEP)"/>
    <property type="match status" value="1"/>
</dbReference>
<keyword evidence="2" id="KW-0449">Lipoprotein</keyword>
<dbReference type="SUPFAM" id="SSF56954">
    <property type="entry name" value="Outer membrane efflux proteins (OEP)"/>
    <property type="match status" value="1"/>
</dbReference>
<dbReference type="NCBIfam" id="TIGR01845">
    <property type="entry name" value="outer_NodT"/>
    <property type="match status" value="1"/>
</dbReference>
<dbReference type="RefSeq" id="WP_097930791.1">
    <property type="nucleotide sequence ID" value="NZ_OCTN01000005.1"/>
</dbReference>
<evidence type="ECO:0000256" key="2">
    <source>
        <dbReference type="RuleBase" id="RU362097"/>
    </source>
</evidence>
<gene>
    <name evidence="3" type="ORF">SAMN06273572_105273</name>
</gene>
<dbReference type="PANTHER" id="PTHR30203">
    <property type="entry name" value="OUTER MEMBRANE CATION EFFLUX PROTEIN"/>
    <property type="match status" value="1"/>
</dbReference>
<organism evidence="3 4">
    <name type="scientific">Pontivivens marinum</name>
    <dbReference type="NCBI Taxonomy" id="1690039"/>
    <lineage>
        <taxon>Bacteria</taxon>
        <taxon>Pseudomonadati</taxon>
        <taxon>Pseudomonadota</taxon>
        <taxon>Alphaproteobacteria</taxon>
        <taxon>Rhodobacterales</taxon>
        <taxon>Paracoccaceae</taxon>
        <taxon>Pontivivens</taxon>
    </lineage>
</organism>
<dbReference type="Gene3D" id="1.20.1600.10">
    <property type="entry name" value="Outer membrane efflux proteins (OEP)"/>
    <property type="match status" value="1"/>
</dbReference>
<dbReference type="Pfam" id="PF02321">
    <property type="entry name" value="OEP"/>
    <property type="match status" value="2"/>
</dbReference>
<evidence type="ECO:0000313" key="3">
    <source>
        <dbReference type="EMBL" id="SOH94847.1"/>
    </source>
</evidence>
<reference evidence="4" key="1">
    <citation type="submission" date="2017-09" db="EMBL/GenBank/DDBJ databases">
        <authorList>
            <person name="Varghese N."/>
            <person name="Submissions S."/>
        </authorList>
    </citation>
    <scope>NUCLEOTIDE SEQUENCE [LARGE SCALE GENOMIC DNA]</scope>
    <source>
        <strain evidence="4">C7</strain>
    </source>
</reference>
<evidence type="ECO:0000313" key="4">
    <source>
        <dbReference type="Proteomes" id="UP000220034"/>
    </source>
</evidence>
<dbReference type="GO" id="GO:0005886">
    <property type="term" value="C:plasma membrane"/>
    <property type="evidence" value="ECO:0007669"/>
    <property type="project" value="UniProtKB-SubCell"/>
</dbReference>
<keyword evidence="2" id="KW-0472">Membrane</keyword>
<keyword evidence="2" id="KW-0564">Palmitate</keyword>
<keyword evidence="4" id="KW-1185">Reference proteome</keyword>
<proteinExistence type="inferred from homology"/>
<dbReference type="EMBL" id="OCTN01000005">
    <property type="protein sequence ID" value="SOH94847.1"/>
    <property type="molecule type" value="Genomic_DNA"/>
</dbReference>
<dbReference type="InterPro" id="IPR010131">
    <property type="entry name" value="MdtP/NodT-like"/>
</dbReference>